<evidence type="ECO:0000256" key="1">
    <source>
        <dbReference type="SAM" id="MobiDB-lite"/>
    </source>
</evidence>
<feature type="compositionally biased region" description="Low complexity" evidence="1">
    <location>
        <begin position="24"/>
        <end position="44"/>
    </location>
</feature>
<dbReference type="RefSeq" id="WP_381835743.1">
    <property type="nucleotide sequence ID" value="NZ_JBHTCF010000014.1"/>
</dbReference>
<feature type="compositionally biased region" description="Low complexity" evidence="1">
    <location>
        <begin position="1"/>
        <end position="17"/>
    </location>
</feature>
<evidence type="ECO:0000259" key="2">
    <source>
        <dbReference type="Pfam" id="PF09851"/>
    </source>
</evidence>
<evidence type="ECO:0000313" key="3">
    <source>
        <dbReference type="EMBL" id="MFC7308075.1"/>
    </source>
</evidence>
<name>A0ABW2JR68_9ACTN</name>
<keyword evidence="4" id="KW-1185">Reference proteome</keyword>
<proteinExistence type="predicted"/>
<feature type="domain" description="SHOCT" evidence="2">
    <location>
        <begin position="60"/>
        <end position="87"/>
    </location>
</feature>
<accession>A0ABW2JR68</accession>
<reference evidence="4" key="1">
    <citation type="journal article" date="2019" name="Int. J. Syst. Evol. Microbiol.">
        <title>The Global Catalogue of Microorganisms (GCM) 10K type strain sequencing project: providing services to taxonomists for standard genome sequencing and annotation.</title>
        <authorList>
            <consortium name="The Broad Institute Genomics Platform"/>
            <consortium name="The Broad Institute Genome Sequencing Center for Infectious Disease"/>
            <person name="Wu L."/>
            <person name="Ma J."/>
        </authorList>
    </citation>
    <scope>NUCLEOTIDE SEQUENCE [LARGE SCALE GENOMIC DNA]</scope>
    <source>
        <strain evidence="4">SYNS20</strain>
    </source>
</reference>
<gene>
    <name evidence="3" type="ORF">ACFQVC_28080</name>
</gene>
<dbReference type="InterPro" id="IPR018649">
    <property type="entry name" value="SHOCT"/>
</dbReference>
<organism evidence="3 4">
    <name type="scientific">Streptomyces monticola</name>
    <dbReference type="NCBI Taxonomy" id="2666263"/>
    <lineage>
        <taxon>Bacteria</taxon>
        <taxon>Bacillati</taxon>
        <taxon>Actinomycetota</taxon>
        <taxon>Actinomycetes</taxon>
        <taxon>Kitasatosporales</taxon>
        <taxon>Streptomycetaceae</taxon>
        <taxon>Streptomyces</taxon>
    </lineage>
</organism>
<protein>
    <submittedName>
        <fullName evidence="3">SHOCT domain-containing protein</fullName>
    </submittedName>
</protein>
<sequence>MLVGGTAYAAGRSAARNAQREQDQSAAIQDLQAQQAQQAQQQSAPQPPAVPTAVGVSVADQLMQLGQLVQQGLLSPDEFAAAKAKLLGS</sequence>
<dbReference type="EMBL" id="JBHTCF010000014">
    <property type="protein sequence ID" value="MFC7308075.1"/>
    <property type="molecule type" value="Genomic_DNA"/>
</dbReference>
<feature type="region of interest" description="Disordered" evidence="1">
    <location>
        <begin position="1"/>
        <end position="52"/>
    </location>
</feature>
<dbReference type="Proteomes" id="UP001596523">
    <property type="component" value="Unassembled WGS sequence"/>
</dbReference>
<dbReference type="Pfam" id="PF09851">
    <property type="entry name" value="SHOCT"/>
    <property type="match status" value="1"/>
</dbReference>
<comment type="caution">
    <text evidence="3">The sequence shown here is derived from an EMBL/GenBank/DDBJ whole genome shotgun (WGS) entry which is preliminary data.</text>
</comment>
<evidence type="ECO:0000313" key="4">
    <source>
        <dbReference type="Proteomes" id="UP001596523"/>
    </source>
</evidence>